<comment type="caution">
    <text evidence="4">The sequence shown here is derived from an EMBL/GenBank/DDBJ whole genome shotgun (WGS) entry which is preliminary data.</text>
</comment>
<keyword evidence="1" id="KW-0472">Membrane</keyword>
<dbReference type="SUPFAM" id="SSF57414">
    <property type="entry name" value="Hairpin loop containing domain-like"/>
    <property type="match status" value="2"/>
</dbReference>
<keyword evidence="1" id="KW-1133">Transmembrane helix</keyword>
<feature type="domain" description="Apple" evidence="2">
    <location>
        <begin position="120"/>
        <end position="201"/>
    </location>
</feature>
<feature type="non-terminal residue" evidence="4">
    <location>
        <position position="539"/>
    </location>
</feature>
<feature type="domain" description="ZP" evidence="3">
    <location>
        <begin position="207"/>
        <end position="495"/>
    </location>
</feature>
<feature type="transmembrane region" description="Helical" evidence="1">
    <location>
        <begin position="481"/>
        <end position="505"/>
    </location>
</feature>
<dbReference type="Pfam" id="PF25057">
    <property type="entry name" value="CUT_N"/>
    <property type="match status" value="1"/>
</dbReference>
<keyword evidence="1" id="KW-0812">Transmembrane</keyword>
<dbReference type="InterPro" id="IPR052774">
    <property type="entry name" value="Celegans_DevNeuronal_Protein"/>
</dbReference>
<dbReference type="GO" id="GO:0009653">
    <property type="term" value="P:anatomical structure morphogenesis"/>
    <property type="evidence" value="ECO:0007669"/>
    <property type="project" value="TreeGrafter"/>
</dbReference>
<dbReference type="CDD" id="cd01099">
    <property type="entry name" value="PAN_AP_HGF"/>
    <property type="match status" value="1"/>
</dbReference>
<evidence type="ECO:0000313" key="5">
    <source>
        <dbReference type="Proteomes" id="UP000747542"/>
    </source>
</evidence>
<dbReference type="SMART" id="SM00473">
    <property type="entry name" value="PAN_AP"/>
    <property type="match status" value="2"/>
</dbReference>
<dbReference type="InterPro" id="IPR003609">
    <property type="entry name" value="Pan_app"/>
</dbReference>
<dbReference type="PROSITE" id="PS51034">
    <property type="entry name" value="ZP_2"/>
    <property type="match status" value="1"/>
</dbReference>
<organism evidence="4 5">
    <name type="scientific">Homarus americanus</name>
    <name type="common">American lobster</name>
    <dbReference type="NCBI Taxonomy" id="6706"/>
    <lineage>
        <taxon>Eukaryota</taxon>
        <taxon>Metazoa</taxon>
        <taxon>Ecdysozoa</taxon>
        <taxon>Arthropoda</taxon>
        <taxon>Crustacea</taxon>
        <taxon>Multicrustacea</taxon>
        <taxon>Malacostraca</taxon>
        <taxon>Eumalacostraca</taxon>
        <taxon>Eucarida</taxon>
        <taxon>Decapoda</taxon>
        <taxon>Pleocyemata</taxon>
        <taxon>Astacidea</taxon>
        <taxon>Nephropoidea</taxon>
        <taxon>Nephropidae</taxon>
        <taxon>Homarus</taxon>
    </lineage>
</organism>
<dbReference type="PROSITE" id="PS50948">
    <property type="entry name" value="PAN"/>
    <property type="match status" value="2"/>
</dbReference>
<dbReference type="EMBL" id="JAHLQT010026473">
    <property type="protein sequence ID" value="KAG7163424.1"/>
    <property type="molecule type" value="Genomic_DNA"/>
</dbReference>
<feature type="domain" description="Apple" evidence="2">
    <location>
        <begin position="28"/>
        <end position="112"/>
    </location>
</feature>
<dbReference type="PANTHER" id="PTHR47327">
    <property type="entry name" value="FI18240P1-RELATED"/>
    <property type="match status" value="1"/>
</dbReference>
<dbReference type="InterPro" id="IPR056953">
    <property type="entry name" value="CUT_N"/>
</dbReference>
<proteinExistence type="predicted"/>
<protein>
    <submittedName>
        <fullName evidence="4">Putative PAN domain-containing protein 3</fullName>
    </submittedName>
</protein>
<keyword evidence="5" id="KW-1185">Reference proteome</keyword>
<sequence>TDLLAVSQFPVFTLYAQKVCFPSQRPGCASPWAYETVPGLTLNGLFMADSQVAATRGECALLCIQEDRFICRAASFNSADSTCILSQVDRNMAGRKRLLQISAKVDYLEVACVPKPQKMCEFQSLRGSILKTVDAVYQDVNTTQECKERCMKADFACYSYDFMSAGERICRLSHHSSATLAHIQEPYLEIENATTYEMQSCYQVTVECRGAEMLARISTSTLFDGKVYAKDHPNSCVIDVKNTTDFQITLPYNDLDCDVAQEGPGVFSSNIVIQHHDMIVTAADLGLALHCKYDLQNQTVTNSLLSGLTVKSGIDTAEFYEETIVESPNVVMRVTDQQGEDIISAQVGDNLALRFEITDESSPYEIFVRELVAMDGQDNSEILLIDEIGCPTDTTIVQAVEQFRALVTPCLPVCEPVQCSVQGFDGVARIKDSFGKRKKREVHETGIMVAQSVHITDKFEFSASQTEEVEVEVAQGSCSSFTGVVVACALFLAAQLVLLMAWSYLWHKKRATKQIDPNPPSSLYFGTSSRTSSTSYLTD</sequence>
<dbReference type="Gene3D" id="3.50.4.10">
    <property type="entry name" value="Hepatocyte Growth Factor"/>
    <property type="match status" value="2"/>
</dbReference>
<dbReference type="InterPro" id="IPR001507">
    <property type="entry name" value="ZP_dom"/>
</dbReference>
<dbReference type="AlphaFoldDB" id="A0A8J5JXP7"/>
<reference evidence="4" key="1">
    <citation type="journal article" date="2021" name="Sci. Adv.">
        <title>The American lobster genome reveals insights on longevity, neural, and immune adaptations.</title>
        <authorList>
            <person name="Polinski J.M."/>
            <person name="Zimin A.V."/>
            <person name="Clark K.F."/>
            <person name="Kohn A.B."/>
            <person name="Sadowski N."/>
            <person name="Timp W."/>
            <person name="Ptitsyn A."/>
            <person name="Khanna P."/>
            <person name="Romanova D.Y."/>
            <person name="Williams P."/>
            <person name="Greenwood S.J."/>
            <person name="Moroz L.L."/>
            <person name="Walt D.R."/>
            <person name="Bodnar A.G."/>
        </authorList>
    </citation>
    <scope>NUCLEOTIDE SEQUENCE</scope>
    <source>
        <strain evidence="4">GMGI-L3</strain>
    </source>
</reference>
<evidence type="ECO:0000259" key="3">
    <source>
        <dbReference type="PROSITE" id="PS51034"/>
    </source>
</evidence>
<dbReference type="Pfam" id="PF00024">
    <property type="entry name" value="PAN_1"/>
    <property type="match status" value="2"/>
</dbReference>
<evidence type="ECO:0000259" key="2">
    <source>
        <dbReference type="PROSITE" id="PS50948"/>
    </source>
</evidence>
<name>A0A8J5JXP7_HOMAM</name>
<evidence type="ECO:0000256" key="1">
    <source>
        <dbReference type="SAM" id="Phobius"/>
    </source>
</evidence>
<gene>
    <name evidence="4" type="ORF">Hamer_G004568</name>
</gene>
<dbReference type="PANTHER" id="PTHR47327:SF2">
    <property type="entry name" value="FI18240P1-RELATED"/>
    <property type="match status" value="1"/>
</dbReference>
<dbReference type="Proteomes" id="UP000747542">
    <property type="component" value="Unassembled WGS sequence"/>
</dbReference>
<accession>A0A8J5JXP7</accession>
<dbReference type="SMART" id="SM00241">
    <property type="entry name" value="ZP"/>
    <property type="match status" value="1"/>
</dbReference>
<evidence type="ECO:0000313" key="4">
    <source>
        <dbReference type="EMBL" id="KAG7163424.1"/>
    </source>
</evidence>